<evidence type="ECO:0000313" key="5">
    <source>
        <dbReference type="Proteomes" id="UP000448292"/>
    </source>
</evidence>
<evidence type="ECO:0000256" key="2">
    <source>
        <dbReference type="SAM" id="MobiDB-lite"/>
    </source>
</evidence>
<keyword evidence="1" id="KW-0802">TPR repeat</keyword>
<dbReference type="InterPro" id="IPR019734">
    <property type="entry name" value="TPR_rpt"/>
</dbReference>
<reference evidence="4 5" key="1">
    <citation type="submission" date="2018-06" db="EMBL/GenBank/DDBJ databases">
        <title>Complete genome of Desulfovibrio indonesiensis P37SLT.</title>
        <authorList>
            <person name="Crispim J.S."/>
            <person name="Vidigal P.M.P."/>
            <person name="Silva L.C.F."/>
            <person name="Laguardia C.N."/>
            <person name="Araujo L.C."/>
            <person name="Dias R.S."/>
            <person name="Sousa M.P."/>
            <person name="Paula S.O."/>
            <person name="Silva C."/>
        </authorList>
    </citation>
    <scope>NUCLEOTIDE SEQUENCE [LARGE SCALE GENOMIC DNA]</scope>
    <source>
        <strain evidence="4 5">P37SLT</strain>
    </source>
</reference>
<sequence>MAPRAIPRTVTLFSHFPRPAPLELAFERPYESASYQFHQRTPMQQRLLLLVIALLLLFPAQALAQREITGPRTATLYVDTEPENAEVRLLEIKPKFEQGIALPAGNYVIDVRSTGYLTQYKQFRLDDGQTLRLNVKLERDPAVPLPDDGLPEPDAPGKLFVDIEPEDARIRILNVRPRFEQGIELPPRTYSLDATKEGYETAVFTATVEPGKETRVNVTLSPTDAQHAGDADNPDAEHAEAPHGTLRVETSPDGVRVDVENVEQPYVPGMNLPPGDYTVTAKREGHSPVRKHITIQPGAETKTRIVLAPIEEHETPDDLPAPENAGILTAQVAPADATLTLHGTELPFTQGMFLDQGEYILEAQRPGFDSQNATFEITAGKETRVAIQLDENPEVLPPDSPSLSAPPVKLLSEDELDDAEPKGRLFLKTDPADAEIIILSIKPKFEQGMELSPGKYRLEVRADGYISRRIRLDVTQGKASTYLVALEPSAPKATTLAKSPPEMAVLAETLLEEAQSNARNEQKQTALVKASEAVALDPTNPQAFRIRGSILRALKKFELAMADYNRAIQLASEEPLYYVERAVTLVEMGDVDSACYDFWKACALGQCKPITMARTEGVCR</sequence>
<gene>
    <name evidence="4" type="ORF">DPQ33_06170</name>
</gene>
<keyword evidence="5" id="KW-1185">Reference proteome</keyword>
<feature type="domain" description="PEGA" evidence="3">
    <location>
        <begin position="244"/>
        <end position="309"/>
    </location>
</feature>
<dbReference type="EMBL" id="QMIE01000004">
    <property type="protein sequence ID" value="TVM18336.1"/>
    <property type="molecule type" value="Genomic_DNA"/>
</dbReference>
<accession>A0A7M3MG90</accession>
<dbReference type="SMART" id="SM00028">
    <property type="entry name" value="TPR"/>
    <property type="match status" value="2"/>
</dbReference>
<organism evidence="4 5">
    <name type="scientific">Oceanidesulfovibrio indonesiensis</name>
    <dbReference type="NCBI Taxonomy" id="54767"/>
    <lineage>
        <taxon>Bacteria</taxon>
        <taxon>Pseudomonadati</taxon>
        <taxon>Thermodesulfobacteriota</taxon>
        <taxon>Desulfovibrionia</taxon>
        <taxon>Desulfovibrionales</taxon>
        <taxon>Desulfovibrionaceae</taxon>
        <taxon>Oceanidesulfovibrio</taxon>
    </lineage>
</organism>
<dbReference type="OrthoDB" id="5442814at2"/>
<dbReference type="SUPFAM" id="SSF48452">
    <property type="entry name" value="TPR-like"/>
    <property type="match status" value="1"/>
</dbReference>
<feature type="domain" description="PEGA" evidence="3">
    <location>
        <begin position="74"/>
        <end position="139"/>
    </location>
</feature>
<evidence type="ECO:0000259" key="3">
    <source>
        <dbReference type="Pfam" id="PF08308"/>
    </source>
</evidence>
<comment type="caution">
    <text evidence="4">The sequence shown here is derived from an EMBL/GenBank/DDBJ whole genome shotgun (WGS) entry which is preliminary data.</text>
</comment>
<dbReference type="PROSITE" id="PS50005">
    <property type="entry name" value="TPR"/>
    <property type="match status" value="1"/>
</dbReference>
<name>A0A7M3MG90_9BACT</name>
<dbReference type="PANTHER" id="PTHR36194:SF1">
    <property type="entry name" value="S-LAYER-LIKE PROTEIN"/>
    <property type="match status" value="1"/>
</dbReference>
<dbReference type="InterPro" id="IPR013229">
    <property type="entry name" value="PEGA"/>
</dbReference>
<dbReference type="Proteomes" id="UP000448292">
    <property type="component" value="Unassembled WGS sequence"/>
</dbReference>
<feature type="repeat" description="TPR" evidence="1">
    <location>
        <begin position="541"/>
        <end position="574"/>
    </location>
</feature>
<dbReference type="PANTHER" id="PTHR36194">
    <property type="entry name" value="S-LAYER-LIKE PROTEIN"/>
    <property type="match status" value="1"/>
</dbReference>
<dbReference type="AlphaFoldDB" id="A0A7M3MG90"/>
<feature type="region of interest" description="Disordered" evidence="2">
    <location>
        <begin position="223"/>
        <end position="249"/>
    </location>
</feature>
<evidence type="ECO:0000256" key="1">
    <source>
        <dbReference type="PROSITE-ProRule" id="PRU00339"/>
    </source>
</evidence>
<proteinExistence type="predicted"/>
<dbReference type="InterPro" id="IPR011990">
    <property type="entry name" value="TPR-like_helical_dom_sf"/>
</dbReference>
<dbReference type="Gene3D" id="1.25.40.10">
    <property type="entry name" value="Tetratricopeptide repeat domain"/>
    <property type="match status" value="1"/>
</dbReference>
<protein>
    <recommendedName>
        <fullName evidence="3">PEGA domain-containing protein</fullName>
    </recommendedName>
</protein>
<feature type="domain" description="PEGA" evidence="3">
    <location>
        <begin position="185"/>
        <end position="223"/>
    </location>
</feature>
<dbReference type="Pfam" id="PF08308">
    <property type="entry name" value="PEGA"/>
    <property type="match status" value="3"/>
</dbReference>
<feature type="compositionally biased region" description="Basic and acidic residues" evidence="2">
    <location>
        <begin position="227"/>
        <end position="241"/>
    </location>
</feature>
<evidence type="ECO:0000313" key="4">
    <source>
        <dbReference type="EMBL" id="TVM18336.1"/>
    </source>
</evidence>
<dbReference type="Gene3D" id="2.60.40.1120">
    <property type="entry name" value="Carboxypeptidase-like, regulatory domain"/>
    <property type="match status" value="2"/>
</dbReference>